<evidence type="ECO:0000256" key="1">
    <source>
        <dbReference type="SAM" id="MobiDB-lite"/>
    </source>
</evidence>
<protein>
    <submittedName>
        <fullName evidence="3">Uncharacterized protein</fullName>
    </submittedName>
</protein>
<name>A0A1G2T911_9BACT</name>
<sequence>MFRNTERGYIGFVILAIVAVALGAVSLFFYEQKKPTPSPTEQLEKIVMEDARANQLANVVEATTTIVIATTTEIKTEQLVPVPVSKKIVSYADTPPKPTAKPTIQAEPSVVIPPSPPKEPTLIVETGEQPKQTLLIGSARLVPFTVVNLTAKETDIEIESLEVERKGMGSDRIFVEVGVIDHGLEKKLNANHQYVMRKPFTIKAGETEEITLYGNITDKSTLATYEGQSPSLALIKININAKTPAKISGVLPIVGTAHIVNSSLTIGSMTLSSSGFDPGINKNIYINDTGIIFSAVRGLVGGSEVINLQFFGWTQNGSASYLNISNVQICVFYKADTKCFPADVDSVGKYYSAEFGDMKIGKGESFDLYIKGDVLPSGVNRTVNFDITTSYDVLGLGQSYNNFIYSQGGELDGAQPEGSFSITEYPFYNGYAHSIVSGSFNNIGR</sequence>
<proteinExistence type="predicted"/>
<evidence type="ECO:0000313" key="4">
    <source>
        <dbReference type="Proteomes" id="UP000179264"/>
    </source>
</evidence>
<feature type="transmembrane region" description="Helical" evidence="2">
    <location>
        <begin position="9"/>
        <end position="30"/>
    </location>
</feature>
<organism evidence="3 4">
    <name type="scientific">Candidatus Zambryskibacteria bacterium RIFCSPHIGHO2_02_38_10.5</name>
    <dbReference type="NCBI Taxonomy" id="1802742"/>
    <lineage>
        <taxon>Bacteria</taxon>
        <taxon>Candidatus Zambryskiibacteriota</taxon>
    </lineage>
</organism>
<dbReference type="EMBL" id="MHVL01000012">
    <property type="protein sequence ID" value="OHA93753.1"/>
    <property type="molecule type" value="Genomic_DNA"/>
</dbReference>
<gene>
    <name evidence="3" type="ORF">A2W58_01445</name>
</gene>
<evidence type="ECO:0000256" key="2">
    <source>
        <dbReference type="SAM" id="Phobius"/>
    </source>
</evidence>
<keyword evidence="2" id="KW-1133">Transmembrane helix</keyword>
<dbReference type="Proteomes" id="UP000179264">
    <property type="component" value="Unassembled WGS sequence"/>
</dbReference>
<keyword evidence="2" id="KW-0472">Membrane</keyword>
<feature type="region of interest" description="Disordered" evidence="1">
    <location>
        <begin position="95"/>
        <end position="116"/>
    </location>
</feature>
<comment type="caution">
    <text evidence="3">The sequence shown here is derived from an EMBL/GenBank/DDBJ whole genome shotgun (WGS) entry which is preliminary data.</text>
</comment>
<keyword evidence="2" id="KW-0812">Transmembrane</keyword>
<evidence type="ECO:0000313" key="3">
    <source>
        <dbReference type="EMBL" id="OHA93753.1"/>
    </source>
</evidence>
<dbReference type="AlphaFoldDB" id="A0A1G2T911"/>
<accession>A0A1G2T911</accession>
<reference evidence="3 4" key="1">
    <citation type="journal article" date="2016" name="Nat. Commun.">
        <title>Thousands of microbial genomes shed light on interconnected biogeochemical processes in an aquifer system.</title>
        <authorList>
            <person name="Anantharaman K."/>
            <person name="Brown C.T."/>
            <person name="Hug L.A."/>
            <person name="Sharon I."/>
            <person name="Castelle C.J."/>
            <person name="Probst A.J."/>
            <person name="Thomas B.C."/>
            <person name="Singh A."/>
            <person name="Wilkins M.J."/>
            <person name="Karaoz U."/>
            <person name="Brodie E.L."/>
            <person name="Williams K.H."/>
            <person name="Hubbard S.S."/>
            <person name="Banfield J.F."/>
        </authorList>
    </citation>
    <scope>NUCLEOTIDE SEQUENCE [LARGE SCALE GENOMIC DNA]</scope>
</reference>